<dbReference type="Proteomes" id="UP000228533">
    <property type="component" value="Unassembled WGS sequence"/>
</dbReference>
<evidence type="ECO:0000313" key="1">
    <source>
        <dbReference type="EMBL" id="PIT95772.1"/>
    </source>
</evidence>
<gene>
    <name evidence="1" type="ORF">COT94_04265</name>
</gene>
<evidence type="ECO:0000313" key="2">
    <source>
        <dbReference type="Proteomes" id="UP000228533"/>
    </source>
</evidence>
<dbReference type="EMBL" id="PFAM01000023">
    <property type="protein sequence ID" value="PIT95772.1"/>
    <property type="molecule type" value="Genomic_DNA"/>
</dbReference>
<accession>A0A2M6WSM8</accession>
<proteinExistence type="predicted"/>
<sequence length="417" mass="46981">MTAEQIQSFLVSKNSYLSNYIVTDPNNRQLMASQAIYEISQTNRVNARFILVLLQKEQGLIEAISAKQSQLDWATGYGCPDGGSCNDRWRGLWKQINSASLQFRDYLENPNLYTYKKGQTYDFSNPYSTTIKGTVQVTPTNDGTAALYNYTPHVYNGNYNFWKLWHRYFFSVAYPNGTLLQTVDEPGVWLIQNGQRRAFLAKGALVSRFDISKVITVAKGEINHYPIGAPIRFPQYSIVRSPADQLYLLVDDTKRPFADKTVFKKLGYNPEEVLLATDNDLLSYSYGEPITAEDAYPTGALLQNNKTGGVYFVQAGTKAPLPDAVFLKTRFKNKKIISTTPAKLEKYQTVQPVKFVDGDLVKIENGFTIYVAENGLLRPIISQTAFEKLGYKINNVIIISPRLFMTYQIGNSLGGSQ</sequence>
<organism evidence="1 2">
    <name type="scientific">Candidatus Falkowbacteria bacterium CG10_big_fil_rev_8_21_14_0_10_37_14</name>
    <dbReference type="NCBI Taxonomy" id="1974561"/>
    <lineage>
        <taxon>Bacteria</taxon>
        <taxon>Candidatus Falkowiibacteriota</taxon>
    </lineage>
</organism>
<reference evidence="2" key="1">
    <citation type="submission" date="2017-09" db="EMBL/GenBank/DDBJ databases">
        <title>Depth-based differentiation of microbial function through sediment-hosted aquifers and enrichment of novel symbionts in the deep terrestrial subsurface.</title>
        <authorList>
            <person name="Probst A.J."/>
            <person name="Ladd B."/>
            <person name="Jarett J.K."/>
            <person name="Geller-Mcgrath D.E."/>
            <person name="Sieber C.M.K."/>
            <person name="Emerson J.B."/>
            <person name="Anantharaman K."/>
            <person name="Thomas B.C."/>
            <person name="Malmstrom R."/>
            <person name="Stieglmeier M."/>
            <person name="Klingl A."/>
            <person name="Woyke T."/>
            <person name="Ryan C.M."/>
            <person name="Banfield J.F."/>
        </authorList>
    </citation>
    <scope>NUCLEOTIDE SEQUENCE [LARGE SCALE GENOMIC DNA]</scope>
</reference>
<comment type="caution">
    <text evidence="1">The sequence shown here is derived from an EMBL/GenBank/DDBJ whole genome shotgun (WGS) entry which is preliminary data.</text>
</comment>
<dbReference type="AlphaFoldDB" id="A0A2M6WSM8"/>
<name>A0A2M6WSM8_9BACT</name>
<protein>
    <submittedName>
        <fullName evidence="1">Uncharacterized protein</fullName>
    </submittedName>
</protein>